<evidence type="ECO:0000256" key="2">
    <source>
        <dbReference type="ARBA" id="ARBA00004496"/>
    </source>
</evidence>
<comment type="pathway">
    <text evidence="3">tRNA modification; 5-methoxycarbonylmethyl-2-thiouridine-tRNA biosynthesis.</text>
</comment>
<reference evidence="10 11" key="1">
    <citation type="journal article" date="2016" name="BMC Genomics">
        <title>Genome sequencing and secondary metabolism of the postharvest pathogen Penicillium griseofulvum.</title>
        <authorList>
            <person name="Banani H."/>
            <person name="Marcet-Houben M."/>
            <person name="Ballester A.R."/>
            <person name="Abbruscato P."/>
            <person name="Gonzalez-Candelas L."/>
            <person name="Gabaldon T."/>
            <person name="Spadaro D."/>
        </authorList>
    </citation>
    <scope>NUCLEOTIDE SEQUENCE [LARGE SCALE GENOMIC DNA]</scope>
    <source>
        <strain evidence="10 11">PG3</strain>
    </source>
</reference>
<sequence length="387" mass="41980">MSFRKRNIGLSPGVDRNAVPNAGAQPATPESTPGIRPSPDDGRPTTSTGTRSLDNLLAGHAGLPMGKLLLVEENGTTDFAGALLRYYAAEGVIQDQKVHVVGVPEQWGRSLPGLIGSAESLDEKRSDRRKDDRMKIAWRYERLGEFGAVAGSRGAPTNPAEQDAAAKEAPAFCHAFDLTKRLTHPSITNMSFIPLMPSKESPFLAILKRLRTSITSSDTNTIHRIVIPSLLNPTIYPPNACQPEHVIQFFHALKALMSAHNTRVTAMITIPLSLYPRSSGLVRWIELLCDGVIELCPFPHSADAMATSGAATSQEEPPQGMLKTHRLPVLHERGGGSDQNVGEDWAFILSRRRFEIKPFSLPPAEGDTEAQDASAPGGMPKKSDLEF</sequence>
<comment type="subcellular location">
    <subcellularLocation>
        <location evidence="2">Cytoplasm</location>
    </subcellularLocation>
    <subcellularLocation>
        <location evidence="1">Nucleus</location>
    </subcellularLocation>
</comment>
<organism evidence="10 11">
    <name type="scientific">Penicillium patulum</name>
    <name type="common">Penicillium griseofulvum</name>
    <dbReference type="NCBI Taxonomy" id="5078"/>
    <lineage>
        <taxon>Eukaryota</taxon>
        <taxon>Fungi</taxon>
        <taxon>Dikarya</taxon>
        <taxon>Ascomycota</taxon>
        <taxon>Pezizomycotina</taxon>
        <taxon>Eurotiomycetes</taxon>
        <taxon>Eurotiomycetidae</taxon>
        <taxon>Eurotiales</taxon>
        <taxon>Aspergillaceae</taxon>
        <taxon>Penicillium</taxon>
    </lineage>
</organism>
<evidence type="ECO:0000256" key="1">
    <source>
        <dbReference type="ARBA" id="ARBA00004123"/>
    </source>
</evidence>
<dbReference type="GO" id="GO:0033588">
    <property type="term" value="C:elongator holoenzyme complex"/>
    <property type="evidence" value="ECO:0007669"/>
    <property type="project" value="InterPro"/>
</dbReference>
<evidence type="ECO:0000256" key="4">
    <source>
        <dbReference type="ARBA" id="ARBA00007573"/>
    </source>
</evidence>
<dbReference type="GeneID" id="63704397"/>
<evidence type="ECO:0000256" key="6">
    <source>
        <dbReference type="ARBA" id="ARBA00022490"/>
    </source>
</evidence>
<proteinExistence type="inferred from homology"/>
<evidence type="ECO:0000256" key="3">
    <source>
        <dbReference type="ARBA" id="ARBA00005043"/>
    </source>
</evidence>
<evidence type="ECO:0000256" key="8">
    <source>
        <dbReference type="ARBA" id="ARBA00023242"/>
    </source>
</evidence>
<keyword evidence="6" id="KW-0963">Cytoplasm</keyword>
<feature type="region of interest" description="Disordered" evidence="9">
    <location>
        <begin position="359"/>
        <end position="387"/>
    </location>
</feature>
<dbReference type="PANTHER" id="PTHR12896">
    <property type="entry name" value="PAX6 NEIGHBOR PROTEIN PAXNEB"/>
    <property type="match status" value="1"/>
</dbReference>
<dbReference type="Gene3D" id="3.40.50.300">
    <property type="entry name" value="P-loop containing nucleotide triphosphate hydrolases"/>
    <property type="match status" value="1"/>
</dbReference>
<evidence type="ECO:0000256" key="9">
    <source>
        <dbReference type="SAM" id="MobiDB-lite"/>
    </source>
</evidence>
<name>A0A135LEU0_PENPA</name>
<evidence type="ECO:0000313" key="11">
    <source>
        <dbReference type="Proteomes" id="UP000070168"/>
    </source>
</evidence>
<dbReference type="RefSeq" id="XP_040646050.1">
    <property type="nucleotide sequence ID" value="XM_040789097.1"/>
</dbReference>
<dbReference type="InterPro" id="IPR008728">
    <property type="entry name" value="Elongator_complex_protein_4"/>
</dbReference>
<dbReference type="EMBL" id="LHQR01000065">
    <property type="protein sequence ID" value="KXG47514.1"/>
    <property type="molecule type" value="Genomic_DNA"/>
</dbReference>
<feature type="compositionally biased region" description="Polar residues" evidence="9">
    <location>
        <begin position="44"/>
        <end position="53"/>
    </location>
</feature>
<dbReference type="GO" id="GO:0008023">
    <property type="term" value="C:transcription elongation factor complex"/>
    <property type="evidence" value="ECO:0007669"/>
    <property type="project" value="TreeGrafter"/>
</dbReference>
<evidence type="ECO:0000313" key="10">
    <source>
        <dbReference type="EMBL" id="KXG47514.1"/>
    </source>
</evidence>
<evidence type="ECO:0000256" key="7">
    <source>
        <dbReference type="ARBA" id="ARBA00022694"/>
    </source>
</evidence>
<accession>A0A135LEU0</accession>
<dbReference type="Proteomes" id="UP000070168">
    <property type="component" value="Unassembled WGS sequence"/>
</dbReference>
<dbReference type="GO" id="GO:0005737">
    <property type="term" value="C:cytoplasm"/>
    <property type="evidence" value="ECO:0007669"/>
    <property type="project" value="UniProtKB-SubCell"/>
</dbReference>
<keyword evidence="8" id="KW-0539">Nucleus</keyword>
<dbReference type="AlphaFoldDB" id="A0A135LEU0"/>
<protein>
    <recommendedName>
        <fullName evidence="5">Elongator complex protein 4</fullName>
    </recommendedName>
</protein>
<dbReference type="InterPro" id="IPR027417">
    <property type="entry name" value="P-loop_NTPase"/>
</dbReference>
<comment type="caution">
    <text evidence="10">The sequence shown here is derived from an EMBL/GenBank/DDBJ whole genome shotgun (WGS) entry which is preliminary data.</text>
</comment>
<evidence type="ECO:0000256" key="5">
    <source>
        <dbReference type="ARBA" id="ARBA00020265"/>
    </source>
</evidence>
<comment type="similarity">
    <text evidence="4">Belongs to the ELP4 family.</text>
</comment>
<dbReference type="OrthoDB" id="289162at2759"/>
<keyword evidence="7" id="KW-0819">tRNA processing</keyword>
<dbReference type="UniPathway" id="UPA00988"/>
<dbReference type="FunFam" id="3.40.50.300:FF:001872">
    <property type="entry name" value="PAXNEB protein superfamily"/>
    <property type="match status" value="1"/>
</dbReference>
<keyword evidence="11" id="KW-1185">Reference proteome</keyword>
<gene>
    <name evidence="10" type="ORF">PGRI_013840</name>
</gene>
<dbReference type="OMA" id="QGMLKVH"/>
<dbReference type="PANTHER" id="PTHR12896:SF1">
    <property type="entry name" value="ELONGATOR COMPLEX PROTEIN 4"/>
    <property type="match status" value="1"/>
</dbReference>
<feature type="region of interest" description="Disordered" evidence="9">
    <location>
        <begin position="1"/>
        <end position="56"/>
    </location>
</feature>
<dbReference type="GO" id="GO:0002098">
    <property type="term" value="P:tRNA wobble uridine modification"/>
    <property type="evidence" value="ECO:0007669"/>
    <property type="project" value="InterPro"/>
</dbReference>
<dbReference type="Pfam" id="PF05625">
    <property type="entry name" value="PAXNEB"/>
    <property type="match status" value="1"/>
</dbReference>
<dbReference type="CDD" id="cd19494">
    <property type="entry name" value="Elp4"/>
    <property type="match status" value="1"/>
</dbReference>
<dbReference type="STRING" id="5078.A0A135LEU0"/>